<accession>A0A2N7RZK2</accession>
<reference evidence="1 2" key="1">
    <citation type="journal article" date="2017" name="Elife">
        <title>Extensive horizontal gene transfer in cheese-associated bacteria.</title>
        <authorList>
            <person name="Bonham K.S."/>
            <person name="Wolfe B.E."/>
            <person name="Dutton R.J."/>
        </authorList>
    </citation>
    <scope>NUCLEOTIDE SEQUENCE [LARGE SCALE GENOMIC DNA]</scope>
    <source>
        <strain evidence="1 2">JB182</strain>
    </source>
</reference>
<comment type="caution">
    <text evidence="1">The sequence shown here is derived from an EMBL/GenBank/DDBJ whole genome shotgun (WGS) entry which is preliminary data.</text>
</comment>
<dbReference type="Proteomes" id="UP000235739">
    <property type="component" value="Unassembled WGS sequence"/>
</dbReference>
<dbReference type="AlphaFoldDB" id="A0A2N7RZK2"/>
<name>A0A2N7RZK2_9MICC</name>
<proteinExistence type="predicted"/>
<gene>
    <name evidence="1" type="ORF">CIK84_11450</name>
</gene>
<sequence length="88" mass="10024">MVLDDYDEYHEHASQAMDTLIARNISFTADDMRNMTPAPSNPNWTGKVFQDYARQGLIVKTGYEMARSKARRGGTLARWIGVMRRATV</sequence>
<organism evidence="1 2">
    <name type="scientific">Glutamicibacter arilaitensis</name>
    <dbReference type="NCBI Taxonomy" id="256701"/>
    <lineage>
        <taxon>Bacteria</taxon>
        <taxon>Bacillati</taxon>
        <taxon>Actinomycetota</taxon>
        <taxon>Actinomycetes</taxon>
        <taxon>Micrococcales</taxon>
        <taxon>Micrococcaceae</taxon>
        <taxon>Glutamicibacter</taxon>
    </lineage>
</organism>
<dbReference type="EMBL" id="PNQX01000002">
    <property type="protein sequence ID" value="PMQ19319.1"/>
    <property type="molecule type" value="Genomic_DNA"/>
</dbReference>
<evidence type="ECO:0000313" key="2">
    <source>
        <dbReference type="Proteomes" id="UP000235739"/>
    </source>
</evidence>
<protein>
    <submittedName>
        <fullName evidence="1">Uncharacterized protein</fullName>
    </submittedName>
</protein>
<evidence type="ECO:0000313" key="1">
    <source>
        <dbReference type="EMBL" id="PMQ19319.1"/>
    </source>
</evidence>